<gene>
    <name evidence="1" type="ORF">GS4_30_00340</name>
</gene>
<reference evidence="1 2" key="1">
    <citation type="submission" date="2013-01" db="EMBL/GenBank/DDBJ databases">
        <title>Whole genome shotgun sequence of Gordonia soli NBRC 108243.</title>
        <authorList>
            <person name="Isaki-Nakamura S."/>
            <person name="Hosoyama A."/>
            <person name="Tsuchikane K."/>
            <person name="Ando Y."/>
            <person name="Baba S."/>
            <person name="Ohji S."/>
            <person name="Hamada M."/>
            <person name="Tamura T."/>
            <person name="Yamazoe A."/>
            <person name="Yamazaki S."/>
            <person name="Fujita N."/>
        </authorList>
    </citation>
    <scope>NUCLEOTIDE SEQUENCE [LARGE SCALE GENOMIC DNA]</scope>
    <source>
        <strain evidence="1 2">NBRC 108243</strain>
    </source>
</reference>
<keyword evidence="2" id="KW-1185">Reference proteome</keyword>
<accession>M0QR85</accession>
<sequence length="145" mass="15544">MEDNGAVTDELDMIADVSVDARPPVGLSVAATADQLAIVRTVVERALFIDDWLIDDVADVKLGVDEICSQLIAASDDDSRLELTLTVGPRGVLGQINGHLHAGVDISTAGFGWRVVEAVTDAQSVTYIDAGDRRQATIRFAKLRR</sequence>
<protein>
    <submittedName>
        <fullName evidence="1">Putative anti-sigma factor</fullName>
    </submittedName>
</protein>
<dbReference type="STRING" id="1223545.GS4_30_00340"/>
<dbReference type="AlphaFoldDB" id="M0QR85"/>
<evidence type="ECO:0000313" key="1">
    <source>
        <dbReference type="EMBL" id="GAC69962.1"/>
    </source>
</evidence>
<evidence type="ECO:0000313" key="2">
    <source>
        <dbReference type="Proteomes" id="UP000011666"/>
    </source>
</evidence>
<dbReference type="eggNOG" id="COG2172">
    <property type="taxonomic scope" value="Bacteria"/>
</dbReference>
<organism evidence="1 2">
    <name type="scientific">Gordonia soli NBRC 108243</name>
    <dbReference type="NCBI Taxonomy" id="1223545"/>
    <lineage>
        <taxon>Bacteria</taxon>
        <taxon>Bacillati</taxon>
        <taxon>Actinomycetota</taxon>
        <taxon>Actinomycetes</taxon>
        <taxon>Mycobacteriales</taxon>
        <taxon>Gordoniaceae</taxon>
        <taxon>Gordonia</taxon>
    </lineage>
</organism>
<name>M0QR85_9ACTN</name>
<comment type="caution">
    <text evidence="1">The sequence shown here is derived from an EMBL/GenBank/DDBJ whole genome shotgun (WGS) entry which is preliminary data.</text>
</comment>
<dbReference type="Proteomes" id="UP000011666">
    <property type="component" value="Unassembled WGS sequence"/>
</dbReference>
<dbReference type="EMBL" id="BANX01000030">
    <property type="protein sequence ID" value="GAC69962.1"/>
    <property type="molecule type" value="Genomic_DNA"/>
</dbReference>
<proteinExistence type="predicted"/>